<organism evidence="1 2">
    <name type="scientific">Candidatus Nitrosocaldus cavascurensis</name>
    <dbReference type="NCBI Taxonomy" id="2058097"/>
    <lineage>
        <taxon>Archaea</taxon>
        <taxon>Nitrososphaerota</taxon>
        <taxon>Nitrososphaeria</taxon>
        <taxon>Candidatus Nitrosocaldales</taxon>
        <taxon>Candidatus Nitrosocaldaceae</taxon>
        <taxon>Candidatus Nitrosocaldus</taxon>
    </lineage>
</organism>
<dbReference type="EMBL" id="LT981265">
    <property type="protein sequence ID" value="SPC33310.1"/>
    <property type="molecule type" value="Genomic_DNA"/>
</dbReference>
<accession>A0A2K5ANU2</accession>
<gene>
    <name evidence="1" type="ORF">NCAV_0110</name>
</gene>
<sequence>MIIMVMMILNMTEFSNKWVKKDDRGMGDRVRDALKPQGPLRPRVEQAMNRIQLQIQKIDTMLAKMRERDATLFRRIVEAVHKHDMETGRMLSNELAEVRRVSKTMNNAKIALEQVHLRLSTVHDIGDLAVSLAPAISVMKGVKQGISRFMPEAEGEINEMTSTLSNLMVDTMQGGNFNFVSDVSSEDVERILAEAAAVAEKSLDSKLPSVSTESAEELPRF</sequence>
<keyword evidence="2" id="KW-1185">Reference proteome</keyword>
<protein>
    <submittedName>
        <fullName evidence="1">Uncharacterized protein</fullName>
    </submittedName>
</protein>
<evidence type="ECO:0000313" key="1">
    <source>
        <dbReference type="EMBL" id="SPC33310.1"/>
    </source>
</evidence>
<dbReference type="Gene3D" id="6.10.140.1230">
    <property type="match status" value="1"/>
</dbReference>
<dbReference type="AlphaFoldDB" id="A0A2K5ANU2"/>
<evidence type="ECO:0000313" key="2">
    <source>
        <dbReference type="Proteomes" id="UP000236248"/>
    </source>
</evidence>
<dbReference type="Proteomes" id="UP000236248">
    <property type="component" value="Chromosome NCAV"/>
</dbReference>
<dbReference type="KEGG" id="ncv:NCAV_0110"/>
<reference evidence="2" key="1">
    <citation type="submission" date="2018-01" db="EMBL/GenBank/DDBJ databases">
        <authorList>
            <person name="Kerou L M."/>
        </authorList>
    </citation>
    <scope>NUCLEOTIDE SEQUENCE [LARGE SCALE GENOMIC DNA]</scope>
    <source>
        <strain evidence="2">SCU2</strain>
    </source>
</reference>
<name>A0A2K5ANU2_9ARCH</name>
<proteinExistence type="predicted"/>